<evidence type="ECO:0000259" key="1">
    <source>
        <dbReference type="PROSITE" id="PS51272"/>
    </source>
</evidence>
<feature type="domain" description="SLH" evidence="1">
    <location>
        <begin position="227"/>
        <end position="285"/>
    </location>
</feature>
<comment type="caution">
    <text evidence="2">The sequence shown here is derived from an EMBL/GenBank/DDBJ whole genome shotgun (WGS) entry which is preliminary data.</text>
</comment>
<dbReference type="PANTHER" id="PTHR43308">
    <property type="entry name" value="OUTER MEMBRANE PROTEIN ALPHA-RELATED"/>
    <property type="match status" value="1"/>
</dbReference>
<dbReference type="CDD" id="cd08547">
    <property type="entry name" value="Type_II_cohesin"/>
    <property type="match status" value="1"/>
</dbReference>
<keyword evidence="3" id="KW-1185">Reference proteome</keyword>
<dbReference type="OrthoDB" id="504962at2"/>
<reference evidence="3" key="1">
    <citation type="submission" date="2016-05" db="EMBL/GenBank/DDBJ databases">
        <title>Paenibacillus oryzae. sp. nov., isolated from the rice root.</title>
        <authorList>
            <person name="Zhang J."/>
            <person name="Zhang X."/>
        </authorList>
    </citation>
    <scope>NUCLEOTIDE SEQUENCE [LARGE SCALE GENOMIC DNA]</scope>
    <source>
        <strain evidence="3">KCTC13222</strain>
    </source>
</reference>
<dbReference type="Proteomes" id="UP000093309">
    <property type="component" value="Unassembled WGS sequence"/>
</dbReference>
<dbReference type="GO" id="GO:0030246">
    <property type="term" value="F:carbohydrate binding"/>
    <property type="evidence" value="ECO:0007669"/>
    <property type="project" value="InterPro"/>
</dbReference>
<protein>
    <recommendedName>
        <fullName evidence="1">SLH domain-containing protein</fullName>
    </recommendedName>
</protein>
<dbReference type="InterPro" id="IPR051465">
    <property type="entry name" value="Cell_Envelope_Struct_Comp"/>
</dbReference>
<name>A0A1C1A4S4_9BACL</name>
<proteinExistence type="predicted"/>
<dbReference type="InterPro" id="IPR008965">
    <property type="entry name" value="CBM2/CBM3_carb-bd_dom_sf"/>
</dbReference>
<dbReference type="InterPro" id="IPR001119">
    <property type="entry name" value="SLH_dom"/>
</dbReference>
<dbReference type="RefSeq" id="WP_065852477.1">
    <property type="nucleotide sequence ID" value="NZ_LYPC01000014.1"/>
</dbReference>
<accession>A0A1C1A4S4</accession>
<dbReference type="STRING" id="512399.A8709_15960"/>
<evidence type="ECO:0000313" key="2">
    <source>
        <dbReference type="EMBL" id="OCT15567.1"/>
    </source>
</evidence>
<dbReference type="Gene3D" id="2.60.40.680">
    <property type="match status" value="1"/>
</dbReference>
<sequence>MALRKWLTCSFVLVFIVAVILPTAIWASGADSAGTFTMSISKQLPKLGESFEVVIDGHQLVDAYAFEINIDYDPTRLKFIDAKSDVPGFSVSPIVKDTHIQLAHTRVGQGKGLEGEQILFKLHFEAIQNGKSDLILNNVKVVDSKLVSATIQISARTALTVHDPFSFNDLDDFDWAVDAIQELASKGIVNGTGDRLFSPAAAVTRADFVVLLMRALGLKGTDGASFDDIQAGSYYEQPVAAARTLGIVQGDEGNQFHPTASITREDMMVLTDRALRASNHFSAATRPSALTDFNDVPAISDYAVESVAILVGMGLVHGYDNGLHPKETTNRAQAAVLIYNLLNDINK</sequence>
<dbReference type="EMBL" id="LYPC01000014">
    <property type="protein sequence ID" value="OCT15567.1"/>
    <property type="molecule type" value="Genomic_DNA"/>
</dbReference>
<dbReference type="SUPFAM" id="SSF49384">
    <property type="entry name" value="Carbohydrate-binding domain"/>
    <property type="match status" value="1"/>
</dbReference>
<feature type="domain" description="SLH" evidence="1">
    <location>
        <begin position="290"/>
        <end position="347"/>
    </location>
</feature>
<evidence type="ECO:0000313" key="3">
    <source>
        <dbReference type="Proteomes" id="UP000093309"/>
    </source>
</evidence>
<organism evidence="2 3">
    <name type="scientific">Paenibacillus pectinilyticus</name>
    <dbReference type="NCBI Taxonomy" id="512399"/>
    <lineage>
        <taxon>Bacteria</taxon>
        <taxon>Bacillati</taxon>
        <taxon>Bacillota</taxon>
        <taxon>Bacilli</taxon>
        <taxon>Bacillales</taxon>
        <taxon>Paenibacillaceae</taxon>
        <taxon>Paenibacillus</taxon>
    </lineage>
</organism>
<dbReference type="PROSITE" id="PS51272">
    <property type="entry name" value="SLH"/>
    <property type="match status" value="3"/>
</dbReference>
<dbReference type="Pfam" id="PF00395">
    <property type="entry name" value="SLH"/>
    <property type="match status" value="3"/>
</dbReference>
<dbReference type="AlphaFoldDB" id="A0A1C1A4S4"/>
<feature type="domain" description="SLH" evidence="1">
    <location>
        <begin position="163"/>
        <end position="226"/>
    </location>
</feature>
<gene>
    <name evidence="2" type="ORF">A8709_15960</name>
</gene>